<evidence type="ECO:0000313" key="2">
    <source>
        <dbReference type="EMBL" id="KAF3946717.1"/>
    </source>
</evidence>
<evidence type="ECO:0000313" key="3">
    <source>
        <dbReference type="Proteomes" id="UP000737018"/>
    </source>
</evidence>
<dbReference type="Proteomes" id="UP000737018">
    <property type="component" value="Unassembled WGS sequence"/>
</dbReference>
<feature type="transmembrane region" description="Helical" evidence="1">
    <location>
        <begin position="15"/>
        <end position="34"/>
    </location>
</feature>
<keyword evidence="3" id="KW-1185">Reference proteome</keyword>
<comment type="caution">
    <text evidence="2">The sequence shown here is derived from an EMBL/GenBank/DDBJ whole genome shotgun (WGS) entry which is preliminary data.</text>
</comment>
<keyword evidence="1" id="KW-0472">Membrane</keyword>
<keyword evidence="1" id="KW-0812">Transmembrane</keyword>
<gene>
    <name evidence="2" type="ORF">CMV_027046</name>
</gene>
<dbReference type="EMBL" id="JRKL02008707">
    <property type="protein sequence ID" value="KAF3946717.1"/>
    <property type="molecule type" value="Genomic_DNA"/>
</dbReference>
<sequence length="77" mass="8432">KRPGLKRRNFKTEQVLLAILFNLLKGLLLPALCLTKSIFMGGTANQYVVLASGSLSLNSDRILQFRVSLLPSAANQC</sequence>
<keyword evidence="1" id="KW-1133">Transmembrane helix</keyword>
<evidence type="ECO:0000256" key="1">
    <source>
        <dbReference type="SAM" id="Phobius"/>
    </source>
</evidence>
<name>A0A8J4QAB4_9ROSI</name>
<dbReference type="AlphaFoldDB" id="A0A8J4QAB4"/>
<protein>
    <submittedName>
        <fullName evidence="2">Uncharacterized protein</fullName>
    </submittedName>
</protein>
<feature type="non-terminal residue" evidence="2">
    <location>
        <position position="1"/>
    </location>
</feature>
<reference evidence="2" key="1">
    <citation type="submission" date="2020-03" db="EMBL/GenBank/DDBJ databases">
        <title>Castanea mollissima Vanexum genome sequencing.</title>
        <authorList>
            <person name="Staton M."/>
        </authorList>
    </citation>
    <scope>NUCLEOTIDE SEQUENCE</scope>
    <source>
        <tissue evidence="2">Leaf</tissue>
    </source>
</reference>
<organism evidence="2 3">
    <name type="scientific">Castanea mollissima</name>
    <name type="common">Chinese chestnut</name>
    <dbReference type="NCBI Taxonomy" id="60419"/>
    <lineage>
        <taxon>Eukaryota</taxon>
        <taxon>Viridiplantae</taxon>
        <taxon>Streptophyta</taxon>
        <taxon>Embryophyta</taxon>
        <taxon>Tracheophyta</taxon>
        <taxon>Spermatophyta</taxon>
        <taxon>Magnoliopsida</taxon>
        <taxon>eudicotyledons</taxon>
        <taxon>Gunneridae</taxon>
        <taxon>Pentapetalae</taxon>
        <taxon>rosids</taxon>
        <taxon>fabids</taxon>
        <taxon>Fagales</taxon>
        <taxon>Fagaceae</taxon>
        <taxon>Castanea</taxon>
    </lineage>
</organism>
<accession>A0A8J4QAB4</accession>
<proteinExistence type="predicted"/>